<accession>A0A7N2MLS2</accession>
<keyword evidence="3" id="KW-1185">Reference proteome</keyword>
<feature type="compositionally biased region" description="Basic and acidic residues" evidence="1">
    <location>
        <begin position="15"/>
        <end position="27"/>
    </location>
</feature>
<name>A0A7N2MLS2_QUELO</name>
<organism evidence="2 3">
    <name type="scientific">Quercus lobata</name>
    <name type="common">Valley oak</name>
    <dbReference type="NCBI Taxonomy" id="97700"/>
    <lineage>
        <taxon>Eukaryota</taxon>
        <taxon>Viridiplantae</taxon>
        <taxon>Streptophyta</taxon>
        <taxon>Embryophyta</taxon>
        <taxon>Tracheophyta</taxon>
        <taxon>Spermatophyta</taxon>
        <taxon>Magnoliopsida</taxon>
        <taxon>eudicotyledons</taxon>
        <taxon>Gunneridae</taxon>
        <taxon>Pentapetalae</taxon>
        <taxon>rosids</taxon>
        <taxon>fabids</taxon>
        <taxon>Fagales</taxon>
        <taxon>Fagaceae</taxon>
        <taxon>Quercus</taxon>
    </lineage>
</organism>
<evidence type="ECO:0000313" key="2">
    <source>
        <dbReference type="EnsemblPlants" id="QL09p049912:mrna:CDS:1"/>
    </source>
</evidence>
<reference evidence="2" key="2">
    <citation type="submission" date="2021-01" db="UniProtKB">
        <authorList>
            <consortium name="EnsemblPlants"/>
        </authorList>
    </citation>
    <scope>IDENTIFICATION</scope>
</reference>
<dbReference type="AlphaFoldDB" id="A0A7N2MLS2"/>
<dbReference type="EMBL" id="LRBV02000009">
    <property type="status" value="NOT_ANNOTATED_CDS"/>
    <property type="molecule type" value="Genomic_DNA"/>
</dbReference>
<feature type="region of interest" description="Disordered" evidence="1">
    <location>
        <begin position="1"/>
        <end position="41"/>
    </location>
</feature>
<evidence type="ECO:0000313" key="3">
    <source>
        <dbReference type="Proteomes" id="UP000594261"/>
    </source>
</evidence>
<dbReference type="EnsemblPlants" id="QL09p049912:mrna">
    <property type="protein sequence ID" value="QL09p049912:mrna:CDS:1"/>
    <property type="gene ID" value="QL09p049912"/>
</dbReference>
<sequence>MTERSRSFSLEGENELARSTKKVKDSHNGGPAERIINPGGTSFSSKLSFRDKLVGDIPGAYSQAFAFLDHMDAESKSDEEIKDIKEGMAAISLSR</sequence>
<dbReference type="Gramene" id="QL09p049912:mrna">
    <property type="protein sequence ID" value="QL09p049912:mrna:CDS:1"/>
    <property type="gene ID" value="QL09p049912"/>
</dbReference>
<reference evidence="2 3" key="1">
    <citation type="journal article" date="2016" name="G3 (Bethesda)">
        <title>First Draft Assembly and Annotation of the Genome of a California Endemic Oak Quercus lobata Nee (Fagaceae).</title>
        <authorList>
            <person name="Sork V.L."/>
            <person name="Fitz-Gibbon S.T."/>
            <person name="Puiu D."/>
            <person name="Crepeau M."/>
            <person name="Gugger P.F."/>
            <person name="Sherman R."/>
            <person name="Stevens K."/>
            <person name="Langley C.H."/>
            <person name="Pellegrini M."/>
            <person name="Salzberg S.L."/>
        </authorList>
    </citation>
    <scope>NUCLEOTIDE SEQUENCE [LARGE SCALE GENOMIC DNA]</scope>
    <source>
        <strain evidence="2 3">cv. SW786</strain>
    </source>
</reference>
<evidence type="ECO:0000256" key="1">
    <source>
        <dbReference type="SAM" id="MobiDB-lite"/>
    </source>
</evidence>
<dbReference type="InParanoid" id="A0A7N2MLS2"/>
<dbReference type="Proteomes" id="UP000594261">
    <property type="component" value="Chromosome 9"/>
</dbReference>
<protein>
    <submittedName>
        <fullName evidence="2">Uncharacterized protein</fullName>
    </submittedName>
</protein>
<proteinExistence type="predicted"/>